<dbReference type="InterPro" id="IPR011116">
    <property type="entry name" value="SecA_Wing/Scaffold"/>
</dbReference>
<dbReference type="InterPro" id="IPR011115">
    <property type="entry name" value="SecA_DEAD"/>
</dbReference>
<evidence type="ECO:0000256" key="7">
    <source>
        <dbReference type="ARBA" id="ARBA00022723"/>
    </source>
</evidence>
<accession>A0A317QAN9</accession>
<dbReference type="NCBIfam" id="TIGR00963">
    <property type="entry name" value="secA"/>
    <property type="match status" value="1"/>
</dbReference>
<dbReference type="CDD" id="cd17928">
    <property type="entry name" value="DEXDc_SecA"/>
    <property type="match status" value="1"/>
</dbReference>
<keyword evidence="8 16" id="KW-0547">Nucleotide-binding</keyword>
<keyword evidence="13 16" id="KW-0811">Translocation</keyword>
<evidence type="ECO:0000256" key="3">
    <source>
        <dbReference type="ARBA" id="ARBA00022448"/>
    </source>
</evidence>
<feature type="binding site" evidence="16">
    <location>
        <position position="512"/>
    </location>
    <ligand>
        <name>ATP</name>
        <dbReference type="ChEBI" id="CHEBI:30616"/>
    </ligand>
</feature>
<dbReference type="PANTHER" id="PTHR30612">
    <property type="entry name" value="SECA INNER MEMBRANE COMPONENT OF SEC PROTEIN SECRETION SYSTEM"/>
    <property type="match status" value="1"/>
</dbReference>
<dbReference type="FunFam" id="3.90.1440.10:FF:000001">
    <property type="entry name" value="Preprotein translocase subunit SecA"/>
    <property type="match status" value="1"/>
</dbReference>
<dbReference type="OrthoDB" id="9805579at2"/>
<dbReference type="SUPFAM" id="SSF81886">
    <property type="entry name" value="Helical scaffold and wing domains of SecA"/>
    <property type="match status" value="1"/>
</dbReference>
<dbReference type="InterPro" id="IPR014018">
    <property type="entry name" value="SecA_motor_DEAD"/>
</dbReference>
<evidence type="ECO:0000256" key="17">
    <source>
        <dbReference type="RuleBase" id="RU003874"/>
    </source>
</evidence>
<dbReference type="PANTHER" id="PTHR30612:SF0">
    <property type="entry name" value="CHLOROPLAST PROTEIN-TRANSPORTING ATPASE"/>
    <property type="match status" value="1"/>
</dbReference>
<dbReference type="InterPro" id="IPR027417">
    <property type="entry name" value="P-loop_NTPase"/>
</dbReference>
<proteinExistence type="inferred from homology"/>
<evidence type="ECO:0000256" key="16">
    <source>
        <dbReference type="HAMAP-Rule" id="MF_01382"/>
    </source>
</evidence>
<dbReference type="GO" id="GO:0043952">
    <property type="term" value="P:protein transport by the Sec complex"/>
    <property type="evidence" value="ECO:0007669"/>
    <property type="project" value="TreeGrafter"/>
</dbReference>
<evidence type="ECO:0000256" key="5">
    <source>
        <dbReference type="ARBA" id="ARBA00022490"/>
    </source>
</evidence>
<dbReference type="SUPFAM" id="SSF52540">
    <property type="entry name" value="P-loop containing nucleoside triphosphate hydrolases"/>
    <property type="match status" value="2"/>
</dbReference>
<evidence type="ECO:0000256" key="13">
    <source>
        <dbReference type="ARBA" id="ARBA00023010"/>
    </source>
</evidence>
<dbReference type="GO" id="GO:0005524">
    <property type="term" value="F:ATP binding"/>
    <property type="evidence" value="ECO:0007669"/>
    <property type="project" value="UniProtKB-UniRule"/>
</dbReference>
<dbReference type="Proteomes" id="UP000246964">
    <property type="component" value="Unassembled WGS sequence"/>
</dbReference>
<dbReference type="GO" id="GO:0008564">
    <property type="term" value="F:protein-exporting ATPase activity"/>
    <property type="evidence" value="ECO:0007669"/>
    <property type="project" value="UniProtKB-EC"/>
</dbReference>
<feature type="region of interest" description="Disordered" evidence="18">
    <location>
        <begin position="847"/>
        <end position="898"/>
    </location>
</feature>
<dbReference type="SMART" id="SM00957">
    <property type="entry name" value="SecA_DEAD"/>
    <property type="match status" value="1"/>
</dbReference>
<dbReference type="GO" id="GO:0005829">
    <property type="term" value="C:cytosol"/>
    <property type="evidence" value="ECO:0007669"/>
    <property type="project" value="TreeGrafter"/>
</dbReference>
<feature type="binding site" evidence="16">
    <location>
        <begin position="105"/>
        <end position="109"/>
    </location>
    <ligand>
        <name>ATP</name>
        <dbReference type="ChEBI" id="CHEBI:30616"/>
    </ligand>
</feature>
<evidence type="ECO:0000256" key="11">
    <source>
        <dbReference type="ARBA" id="ARBA00022927"/>
    </source>
</evidence>
<name>A0A317QAN9_9GAMM</name>
<evidence type="ECO:0000259" key="19">
    <source>
        <dbReference type="PROSITE" id="PS51192"/>
    </source>
</evidence>
<evidence type="ECO:0000256" key="4">
    <source>
        <dbReference type="ARBA" id="ARBA00022475"/>
    </source>
</evidence>
<dbReference type="InterPro" id="IPR020937">
    <property type="entry name" value="SecA_CS"/>
</dbReference>
<keyword evidence="6" id="KW-0997">Cell inner membrane</keyword>
<keyword evidence="10 16" id="KW-0067">ATP-binding</keyword>
<keyword evidence="9" id="KW-0862">Zinc</keyword>
<dbReference type="InterPro" id="IPR014001">
    <property type="entry name" value="Helicase_ATP-bd"/>
</dbReference>
<dbReference type="FunFam" id="3.40.50.300:FF:000113">
    <property type="entry name" value="Preprotein translocase subunit SecA"/>
    <property type="match status" value="1"/>
</dbReference>
<dbReference type="SMART" id="SM00958">
    <property type="entry name" value="SecA_PP_bind"/>
    <property type="match status" value="1"/>
</dbReference>
<dbReference type="GO" id="GO:0017038">
    <property type="term" value="P:protein import"/>
    <property type="evidence" value="ECO:0007669"/>
    <property type="project" value="InterPro"/>
</dbReference>
<feature type="domain" description="Helicase ATP-binding" evidence="19">
    <location>
        <begin position="89"/>
        <end position="247"/>
    </location>
</feature>
<dbReference type="InterPro" id="IPR036670">
    <property type="entry name" value="SecA_X-link_sf"/>
</dbReference>
<evidence type="ECO:0000259" key="20">
    <source>
        <dbReference type="PROSITE" id="PS51194"/>
    </source>
</evidence>
<evidence type="ECO:0000313" key="23">
    <source>
        <dbReference type="Proteomes" id="UP000246964"/>
    </source>
</evidence>
<evidence type="ECO:0000256" key="15">
    <source>
        <dbReference type="ARBA" id="ARBA00034006"/>
    </source>
</evidence>
<dbReference type="PROSITE" id="PS01312">
    <property type="entry name" value="SECA"/>
    <property type="match status" value="1"/>
</dbReference>
<dbReference type="Pfam" id="PF01043">
    <property type="entry name" value="SecA_PP_bind"/>
    <property type="match status" value="1"/>
</dbReference>
<comment type="subcellular location">
    <subcellularLocation>
        <location evidence="16">Cell membrane</location>
        <topology evidence="16">Peripheral membrane protein</topology>
        <orientation evidence="16">Cytoplasmic side</orientation>
    </subcellularLocation>
    <subcellularLocation>
        <location evidence="16">Cytoplasm</location>
    </subcellularLocation>
    <text evidence="16">Distribution is 50-50.</text>
</comment>
<dbReference type="PROSITE" id="PS51196">
    <property type="entry name" value="SECA_MOTOR_DEAD"/>
    <property type="match status" value="1"/>
</dbReference>
<dbReference type="Pfam" id="PF02810">
    <property type="entry name" value="SEC-C"/>
    <property type="match status" value="1"/>
</dbReference>
<organism evidence="22 23">
    <name type="scientific">Pseudidiomarina maritima</name>
    <dbReference type="NCBI Taxonomy" id="519453"/>
    <lineage>
        <taxon>Bacteria</taxon>
        <taxon>Pseudomonadati</taxon>
        <taxon>Pseudomonadota</taxon>
        <taxon>Gammaproteobacteria</taxon>
        <taxon>Alteromonadales</taxon>
        <taxon>Idiomarinaceae</taxon>
        <taxon>Pseudidiomarina</taxon>
    </lineage>
</organism>
<evidence type="ECO:0000259" key="21">
    <source>
        <dbReference type="PROSITE" id="PS51196"/>
    </source>
</evidence>
<dbReference type="GO" id="GO:0031522">
    <property type="term" value="C:cell envelope Sec protein transport complex"/>
    <property type="evidence" value="ECO:0007669"/>
    <property type="project" value="UniProtKB-ARBA"/>
</dbReference>
<sequence>MLGSLFRKVFGSRNDRILKGLQKNVQKINAIEPEFEALSDEELKQKTAEFKQRIAAGETLDNLLVEAFATVREASKRVFKMRHFDVQLIGGMILNNNRIAEMRTGEGKTLTATLSAYLNALAGKGVHIVTVNDYLARRDAETNRPLFEFLGMTVAFNIPGMQQHDKRLAYAADITYGTNNEFGFDYLRDNMAFRPEDRVQRELNYAIVDEVDSILIDEARTPLIISGAAEDSSDMYTRMNELVPMLVRQEKEDTEEERGEGDFTIDEKSKQLHLTEHGQEHVEQILKERGMLAEDDSLYNAANITLLHHVNAALRANHLFQKDVDYIVKDDQIVIVDEHTGRTMEGRRWSEGLHQAIEAKEGVRIQNENQTLASITFQNYFRLYNKLAGMTGTADTEAFEFQSIYGLETVVIPTNRPMVRDDRADLIFITAEEKYEAIVNDIEECRKAQRPVLVGTISIETSELLSRLLKKKKIPHNVLNAKFHEREADIVAQAGLPGAVTIATNMAGRGTDIVLGGNLQAEIEALKEPTPEQIEQVKAAWQQRHDAVLAAGGLHIIGTERHESRRIDNQLRGRAGRQGDAGSSRFYLSLEDSLMRIFASDRMAGMMKRLGMKRGEAIEHPWVSRAIENAQRKVEGRNFDMRKQLLEYDDVANDQRKVVYEQRNELLDEGDISDTIKVIRADVMDSVISEYIAPQSLHEMWDIAGLEERLRADFALPLPIQQWLDEDERLHEEKLRERILTELEQAYEQKEQMVGPEVLRQFEKTIMLQSLDTHWKEHLASMDHLRQGIHLRSYAQKNPKQEYKREAFELFSDMLESLKLEVITILSKVRVRAEEDVEAVEAKRAAAAAAQRQEYQHESASTSGADQPSAPAGPAPVGRNDPCPCGSGKKFKQCHGKL</sequence>
<keyword evidence="7" id="KW-0479">Metal-binding</keyword>
<dbReference type="AlphaFoldDB" id="A0A317QAN9"/>
<feature type="compositionally biased region" description="Basic residues" evidence="18">
    <location>
        <begin position="889"/>
        <end position="898"/>
    </location>
</feature>
<dbReference type="GO" id="GO:0005886">
    <property type="term" value="C:plasma membrane"/>
    <property type="evidence" value="ECO:0007669"/>
    <property type="project" value="UniProtKB-SubCell"/>
</dbReference>
<evidence type="ECO:0000256" key="1">
    <source>
        <dbReference type="ARBA" id="ARBA00001947"/>
    </source>
</evidence>
<evidence type="ECO:0000256" key="18">
    <source>
        <dbReference type="SAM" id="MobiDB-lite"/>
    </source>
</evidence>
<keyword evidence="5 16" id="KW-0963">Cytoplasm</keyword>
<comment type="catalytic activity">
    <reaction evidence="15 16">
        <text>ATP + H2O + cellular proteinSide 1 = ADP + phosphate + cellular proteinSide 2.</text>
        <dbReference type="EC" id="7.4.2.8"/>
    </reaction>
</comment>
<evidence type="ECO:0000256" key="8">
    <source>
        <dbReference type="ARBA" id="ARBA00022741"/>
    </source>
</evidence>
<dbReference type="NCBIfam" id="NF009538">
    <property type="entry name" value="PRK12904.1"/>
    <property type="match status" value="1"/>
</dbReference>
<dbReference type="Pfam" id="PF07516">
    <property type="entry name" value="SecA_SW"/>
    <property type="match status" value="1"/>
</dbReference>
<dbReference type="InterPro" id="IPR011130">
    <property type="entry name" value="SecA_preprotein_X-link_dom"/>
</dbReference>
<comment type="cofactor">
    <cofactor evidence="1">
        <name>Zn(2+)</name>
        <dbReference type="ChEBI" id="CHEBI:29105"/>
    </cofactor>
</comment>
<dbReference type="InterPro" id="IPR000185">
    <property type="entry name" value="SecA"/>
</dbReference>
<evidence type="ECO:0000313" key="22">
    <source>
        <dbReference type="EMBL" id="PWW12996.1"/>
    </source>
</evidence>
<protein>
    <recommendedName>
        <fullName evidence="16 17">Protein translocase subunit SecA</fullName>
        <ecNumber evidence="16">7.4.2.8</ecNumber>
    </recommendedName>
</protein>
<dbReference type="InterPro" id="IPR001650">
    <property type="entry name" value="Helicase_C-like"/>
</dbReference>
<dbReference type="GO" id="GO:0046872">
    <property type="term" value="F:metal ion binding"/>
    <property type="evidence" value="ECO:0007669"/>
    <property type="project" value="UniProtKB-KW"/>
</dbReference>
<dbReference type="EC" id="7.4.2.8" evidence="16"/>
<keyword evidence="11 16" id="KW-0653">Protein transport</keyword>
<dbReference type="Pfam" id="PF21090">
    <property type="entry name" value="P-loop_SecA"/>
    <property type="match status" value="1"/>
</dbReference>
<dbReference type="Gene3D" id="1.10.3060.10">
    <property type="entry name" value="Helical scaffold and wing domains of SecA"/>
    <property type="match status" value="1"/>
</dbReference>
<feature type="domain" description="Helicase C-terminal" evidence="20">
    <location>
        <begin position="437"/>
        <end position="635"/>
    </location>
</feature>
<comment type="function">
    <text evidence="16">Part of the Sec protein translocase complex. Interacts with the SecYEG preprotein conducting channel. Has a central role in coupling the hydrolysis of ATP to the transfer of proteins into and across the cell membrane, serving both as a receptor for the preprotein-SecB complex and as an ATP-driven molecular motor driving the stepwise translocation of polypeptide chains across the membrane.</text>
</comment>
<evidence type="ECO:0000256" key="6">
    <source>
        <dbReference type="ARBA" id="ARBA00022519"/>
    </source>
</evidence>
<evidence type="ECO:0000256" key="9">
    <source>
        <dbReference type="ARBA" id="ARBA00022833"/>
    </source>
</evidence>
<evidence type="ECO:0000256" key="2">
    <source>
        <dbReference type="ARBA" id="ARBA00007650"/>
    </source>
</evidence>
<reference evidence="22 23" key="1">
    <citation type="submission" date="2018-05" db="EMBL/GenBank/DDBJ databases">
        <title>Freshwater and sediment microbial communities from various areas in North America, analyzing microbe dynamics in response to fracking.</title>
        <authorList>
            <person name="Lamendella R."/>
        </authorList>
    </citation>
    <scope>NUCLEOTIDE SEQUENCE [LARGE SCALE GENOMIC DNA]</scope>
    <source>
        <strain evidence="22 23">125B1</strain>
    </source>
</reference>
<dbReference type="InterPro" id="IPR036266">
    <property type="entry name" value="SecA_Wing/Scaffold_sf"/>
</dbReference>
<keyword evidence="12 16" id="KW-1278">Translocase</keyword>
<evidence type="ECO:0000256" key="12">
    <source>
        <dbReference type="ARBA" id="ARBA00022967"/>
    </source>
</evidence>
<keyword evidence="23" id="KW-1185">Reference proteome</keyword>
<dbReference type="PRINTS" id="PR00906">
    <property type="entry name" value="SECA"/>
</dbReference>
<dbReference type="InterPro" id="IPR044722">
    <property type="entry name" value="SecA_SF2_C"/>
</dbReference>
<gene>
    <name evidence="16" type="primary">secA</name>
    <name evidence="22" type="ORF">DET45_10726</name>
</gene>
<dbReference type="CDD" id="cd18803">
    <property type="entry name" value="SF2_C_secA"/>
    <property type="match status" value="1"/>
</dbReference>
<evidence type="ECO:0000256" key="10">
    <source>
        <dbReference type="ARBA" id="ARBA00022840"/>
    </source>
</evidence>
<dbReference type="GO" id="GO:0065002">
    <property type="term" value="P:intracellular protein transmembrane transport"/>
    <property type="evidence" value="ECO:0007669"/>
    <property type="project" value="UniProtKB-UniRule"/>
</dbReference>
<dbReference type="GO" id="GO:0006605">
    <property type="term" value="P:protein targeting"/>
    <property type="evidence" value="ECO:0007669"/>
    <property type="project" value="UniProtKB-UniRule"/>
</dbReference>
<comment type="subunit">
    <text evidence="16">Monomer and homodimer. Part of the essential Sec protein translocation apparatus which comprises SecA, SecYEG and auxiliary proteins SecDF-YajC and YidC.</text>
</comment>
<comment type="similarity">
    <text evidence="2 16 17">Belongs to the SecA family.</text>
</comment>
<dbReference type="RefSeq" id="WP_110075944.1">
    <property type="nucleotide sequence ID" value="NZ_QGTT01000007.1"/>
</dbReference>
<keyword evidence="4 16" id="KW-1003">Cell membrane</keyword>
<feature type="binding site" evidence="16">
    <location>
        <position position="87"/>
    </location>
    <ligand>
        <name>ATP</name>
        <dbReference type="ChEBI" id="CHEBI:30616"/>
    </ligand>
</feature>
<dbReference type="FunFam" id="1.10.3060.10:FF:000001">
    <property type="entry name" value="Preprotein translocase subunit SecA"/>
    <property type="match status" value="1"/>
</dbReference>
<dbReference type="STRING" id="519453.SAMN04488070_1292"/>
<dbReference type="Gene3D" id="3.40.50.300">
    <property type="entry name" value="P-loop containing nucleotide triphosphate hydrolases"/>
    <property type="match status" value="2"/>
</dbReference>
<dbReference type="InterPro" id="IPR004027">
    <property type="entry name" value="SEC_C_motif"/>
</dbReference>
<dbReference type="Gene3D" id="3.90.1440.10">
    <property type="entry name" value="SecA, preprotein cross-linking domain"/>
    <property type="match status" value="1"/>
</dbReference>
<dbReference type="EMBL" id="QGTT01000007">
    <property type="protein sequence ID" value="PWW12996.1"/>
    <property type="molecule type" value="Genomic_DNA"/>
</dbReference>
<dbReference type="HAMAP" id="MF_01382">
    <property type="entry name" value="SecA"/>
    <property type="match status" value="1"/>
</dbReference>
<dbReference type="PROSITE" id="PS51194">
    <property type="entry name" value="HELICASE_CTER"/>
    <property type="match status" value="1"/>
</dbReference>
<dbReference type="PROSITE" id="PS51192">
    <property type="entry name" value="HELICASE_ATP_BIND_1"/>
    <property type="match status" value="1"/>
</dbReference>
<keyword evidence="14 16" id="KW-0472">Membrane</keyword>
<feature type="domain" description="SecA family profile" evidence="21">
    <location>
        <begin position="3"/>
        <end position="619"/>
    </location>
</feature>
<keyword evidence="3 16" id="KW-0813">Transport</keyword>
<evidence type="ECO:0000256" key="14">
    <source>
        <dbReference type="ARBA" id="ARBA00023136"/>
    </source>
</evidence>
<comment type="caution">
    <text evidence="22">The sequence shown here is derived from an EMBL/GenBank/DDBJ whole genome shotgun (WGS) entry which is preliminary data.</text>
</comment>
<dbReference type="FunFam" id="3.40.50.300:FF:000081">
    <property type="entry name" value="Preprotein translocase subunit SecA"/>
    <property type="match status" value="1"/>
</dbReference>
<dbReference type="Pfam" id="PF07517">
    <property type="entry name" value="SecA_DEAD"/>
    <property type="match status" value="1"/>
</dbReference>
<dbReference type="SUPFAM" id="SSF81767">
    <property type="entry name" value="Pre-protein crosslinking domain of SecA"/>
    <property type="match status" value="1"/>
</dbReference>